<comment type="similarity">
    <text evidence="2">Belongs to the EamA transporter family.</text>
</comment>
<dbReference type="InterPro" id="IPR000620">
    <property type="entry name" value="EamA_dom"/>
</dbReference>
<keyword evidence="9" id="KW-1185">Reference proteome</keyword>
<keyword evidence="4 6" id="KW-1133">Transmembrane helix</keyword>
<feature type="transmembrane region" description="Helical" evidence="6">
    <location>
        <begin position="98"/>
        <end position="115"/>
    </location>
</feature>
<evidence type="ECO:0000256" key="3">
    <source>
        <dbReference type="ARBA" id="ARBA00022692"/>
    </source>
</evidence>
<dbReference type="SUPFAM" id="SSF103481">
    <property type="entry name" value="Multidrug resistance efflux transporter EmrE"/>
    <property type="match status" value="2"/>
</dbReference>
<evidence type="ECO:0000313" key="9">
    <source>
        <dbReference type="Proteomes" id="UP000613193"/>
    </source>
</evidence>
<dbReference type="GO" id="GO:0016020">
    <property type="term" value="C:membrane"/>
    <property type="evidence" value="ECO:0007669"/>
    <property type="project" value="UniProtKB-SubCell"/>
</dbReference>
<feature type="transmembrane region" description="Helical" evidence="6">
    <location>
        <begin position="227"/>
        <end position="247"/>
    </location>
</feature>
<proteinExistence type="inferred from homology"/>
<keyword evidence="5 6" id="KW-0472">Membrane</keyword>
<evidence type="ECO:0000313" key="8">
    <source>
        <dbReference type="EMBL" id="MBK0379850.1"/>
    </source>
</evidence>
<dbReference type="Proteomes" id="UP000613193">
    <property type="component" value="Unassembled WGS sequence"/>
</dbReference>
<name>A0A934PVH2_9SPHI</name>
<accession>A0A934PVH2</accession>
<feature type="transmembrane region" description="Helical" evidence="6">
    <location>
        <begin position="12"/>
        <end position="34"/>
    </location>
</feature>
<evidence type="ECO:0000256" key="2">
    <source>
        <dbReference type="ARBA" id="ARBA00007362"/>
    </source>
</evidence>
<feature type="transmembrane region" description="Helical" evidence="6">
    <location>
        <begin position="40"/>
        <end position="60"/>
    </location>
</feature>
<gene>
    <name evidence="8" type="ORF">I5M19_11055</name>
</gene>
<dbReference type="PANTHER" id="PTHR32322">
    <property type="entry name" value="INNER MEMBRANE TRANSPORTER"/>
    <property type="match status" value="1"/>
</dbReference>
<organism evidence="8 9">
    <name type="scientific">Mucilaginibacter segetis</name>
    <dbReference type="NCBI Taxonomy" id="2793071"/>
    <lineage>
        <taxon>Bacteria</taxon>
        <taxon>Pseudomonadati</taxon>
        <taxon>Bacteroidota</taxon>
        <taxon>Sphingobacteriia</taxon>
        <taxon>Sphingobacteriales</taxon>
        <taxon>Sphingobacteriaceae</taxon>
        <taxon>Mucilaginibacter</taxon>
    </lineage>
</organism>
<evidence type="ECO:0000256" key="1">
    <source>
        <dbReference type="ARBA" id="ARBA00004141"/>
    </source>
</evidence>
<reference evidence="8" key="1">
    <citation type="submission" date="2020-12" db="EMBL/GenBank/DDBJ databases">
        <title>Bacterial novel species Mucilaginibacter sp. SD-g isolated from soil.</title>
        <authorList>
            <person name="Jung H.-Y."/>
        </authorList>
    </citation>
    <scope>NUCLEOTIDE SEQUENCE</scope>
    <source>
        <strain evidence="8">SD-g</strain>
    </source>
</reference>
<dbReference type="PANTHER" id="PTHR32322:SF2">
    <property type="entry name" value="EAMA DOMAIN-CONTAINING PROTEIN"/>
    <property type="match status" value="1"/>
</dbReference>
<feature type="transmembrane region" description="Helical" evidence="6">
    <location>
        <begin position="156"/>
        <end position="176"/>
    </location>
</feature>
<evidence type="ECO:0000256" key="5">
    <source>
        <dbReference type="ARBA" id="ARBA00023136"/>
    </source>
</evidence>
<evidence type="ECO:0000259" key="7">
    <source>
        <dbReference type="Pfam" id="PF00892"/>
    </source>
</evidence>
<evidence type="ECO:0000256" key="6">
    <source>
        <dbReference type="SAM" id="Phobius"/>
    </source>
</evidence>
<feature type="transmembrane region" description="Helical" evidence="6">
    <location>
        <begin position="259"/>
        <end position="275"/>
    </location>
</feature>
<protein>
    <submittedName>
        <fullName evidence="8">EamA family transporter</fullName>
    </submittedName>
</protein>
<dbReference type="Pfam" id="PF00892">
    <property type="entry name" value="EamA"/>
    <property type="match status" value="2"/>
</dbReference>
<dbReference type="InterPro" id="IPR050638">
    <property type="entry name" value="AA-Vitamin_Transporters"/>
</dbReference>
<feature type="transmembrane region" description="Helical" evidence="6">
    <location>
        <begin position="188"/>
        <end position="207"/>
    </location>
</feature>
<dbReference type="InterPro" id="IPR037185">
    <property type="entry name" value="EmrE-like"/>
</dbReference>
<dbReference type="EMBL" id="JAEHFW010000002">
    <property type="protein sequence ID" value="MBK0379850.1"/>
    <property type="molecule type" value="Genomic_DNA"/>
</dbReference>
<feature type="transmembrane region" description="Helical" evidence="6">
    <location>
        <begin position="72"/>
        <end position="92"/>
    </location>
</feature>
<dbReference type="AlphaFoldDB" id="A0A934PVH2"/>
<evidence type="ECO:0000256" key="4">
    <source>
        <dbReference type="ARBA" id="ARBA00022989"/>
    </source>
</evidence>
<dbReference type="RefSeq" id="WP_200066393.1">
    <property type="nucleotide sequence ID" value="NZ_JAEHFW010000002.1"/>
</dbReference>
<comment type="subcellular location">
    <subcellularLocation>
        <location evidence="1">Membrane</location>
        <topology evidence="1">Multi-pass membrane protein</topology>
    </subcellularLocation>
</comment>
<keyword evidence="3 6" id="KW-0812">Transmembrane</keyword>
<feature type="transmembrane region" description="Helical" evidence="6">
    <location>
        <begin position="127"/>
        <end position="144"/>
    </location>
</feature>
<feature type="domain" description="EamA" evidence="7">
    <location>
        <begin position="13"/>
        <end position="143"/>
    </location>
</feature>
<feature type="transmembrane region" description="Helical" evidence="6">
    <location>
        <begin position="281"/>
        <end position="301"/>
    </location>
</feature>
<sequence>MTSKNTAPRWLIVFAFFNIYIIWGSTYLAVAYGLKGFPPFILVGLRYFFAGIIILAWCLLKGEKLPAKKFIYKHALSGSLMLVGGTGMIAWAEQYISSGQAAVLIATEPLMFLLIDRKRWSEYFSNKYILSGLLIGFTGIFLFLKLGVASTTTSPMATLAAVITLLSAVLWVLGSLITKESKGRSSSVMNAGVQLLAAAAVCGIIALCKGEYTEFSLKNIGLDAWGGLVFLIVMGSLVAYISFVWLISIKPPAIVSTHTYVNPVVAVVLGWLLMHENVNRAQVISLFIILLGILLVNIPGYRSRKKAVA</sequence>
<comment type="caution">
    <text evidence="8">The sequence shown here is derived from an EMBL/GenBank/DDBJ whole genome shotgun (WGS) entry which is preliminary data.</text>
</comment>
<feature type="domain" description="EamA" evidence="7">
    <location>
        <begin position="160"/>
        <end position="297"/>
    </location>
</feature>